<protein>
    <submittedName>
        <fullName evidence="2">Putative secreted protein</fullName>
    </submittedName>
</protein>
<dbReference type="EMBL" id="GGFL01015982">
    <property type="protein sequence ID" value="MBW80160.1"/>
    <property type="molecule type" value="Transcribed_RNA"/>
</dbReference>
<keyword evidence="1" id="KW-0732">Signal</keyword>
<evidence type="ECO:0000256" key="1">
    <source>
        <dbReference type="SAM" id="SignalP"/>
    </source>
</evidence>
<dbReference type="AlphaFoldDB" id="A0A2M4DRF4"/>
<feature type="signal peptide" evidence="1">
    <location>
        <begin position="1"/>
        <end position="21"/>
    </location>
</feature>
<organism evidence="2">
    <name type="scientific">Anopheles darlingi</name>
    <name type="common">Mosquito</name>
    <dbReference type="NCBI Taxonomy" id="43151"/>
    <lineage>
        <taxon>Eukaryota</taxon>
        <taxon>Metazoa</taxon>
        <taxon>Ecdysozoa</taxon>
        <taxon>Arthropoda</taxon>
        <taxon>Hexapoda</taxon>
        <taxon>Insecta</taxon>
        <taxon>Pterygota</taxon>
        <taxon>Neoptera</taxon>
        <taxon>Endopterygota</taxon>
        <taxon>Diptera</taxon>
        <taxon>Nematocera</taxon>
        <taxon>Culicoidea</taxon>
        <taxon>Culicidae</taxon>
        <taxon>Anophelinae</taxon>
        <taxon>Anopheles</taxon>
    </lineage>
</organism>
<sequence>MLSHILRFVLNLLKLLFYTRAHFVSRFLRSLSFASFDLFLYTIKFCCSTEIPIARDTGTCGVLALATAR</sequence>
<name>A0A2M4DRF4_ANODA</name>
<feature type="chain" id="PRO_5014856937" evidence="1">
    <location>
        <begin position="22"/>
        <end position="69"/>
    </location>
</feature>
<proteinExistence type="predicted"/>
<accession>A0A2M4DRF4</accession>
<evidence type="ECO:0000313" key="2">
    <source>
        <dbReference type="EMBL" id="MBW80160.1"/>
    </source>
</evidence>
<reference evidence="2" key="1">
    <citation type="submission" date="2018-01" db="EMBL/GenBank/DDBJ databases">
        <title>An insight into the sialome of Amazonian anophelines.</title>
        <authorList>
            <person name="Ribeiro J.M."/>
            <person name="Scarpassa V."/>
            <person name="Calvo E."/>
        </authorList>
    </citation>
    <scope>NUCLEOTIDE SEQUENCE</scope>
</reference>